<dbReference type="GO" id="GO:0055085">
    <property type="term" value="P:transmembrane transport"/>
    <property type="evidence" value="ECO:0007669"/>
    <property type="project" value="UniProtKB-ARBA"/>
</dbReference>
<dbReference type="RefSeq" id="WP_303906880.1">
    <property type="nucleotide sequence ID" value="NZ_DYXC01000117.1"/>
</dbReference>
<evidence type="ECO:0000259" key="6">
    <source>
        <dbReference type="PROSITE" id="PS50893"/>
    </source>
</evidence>
<dbReference type="Pfam" id="PF00005">
    <property type="entry name" value="ABC_tran"/>
    <property type="match status" value="2"/>
</dbReference>
<feature type="region of interest" description="Disordered" evidence="5">
    <location>
        <begin position="266"/>
        <end position="290"/>
    </location>
</feature>
<gene>
    <name evidence="7" type="ORF">K8V32_10430</name>
</gene>
<keyword evidence="2" id="KW-0813">Transport</keyword>
<evidence type="ECO:0000256" key="4">
    <source>
        <dbReference type="ARBA" id="ARBA00022840"/>
    </source>
</evidence>
<dbReference type="InterPro" id="IPR003593">
    <property type="entry name" value="AAA+_ATPase"/>
</dbReference>
<dbReference type="InterPro" id="IPR003439">
    <property type="entry name" value="ABC_transporter-like_ATP-bd"/>
</dbReference>
<name>A0A921FN81_9MICC</name>
<reference evidence="7" key="2">
    <citation type="submission" date="2021-09" db="EMBL/GenBank/DDBJ databases">
        <authorList>
            <person name="Gilroy R."/>
        </authorList>
    </citation>
    <scope>NUCLEOTIDE SEQUENCE</scope>
    <source>
        <strain evidence="7">ChiHjej13B12-14962</strain>
    </source>
</reference>
<dbReference type="InterPro" id="IPR017871">
    <property type="entry name" value="ABC_transporter-like_CS"/>
</dbReference>
<dbReference type="SMART" id="SM00382">
    <property type="entry name" value="AAA"/>
    <property type="match status" value="2"/>
</dbReference>
<dbReference type="PANTHER" id="PTHR43776">
    <property type="entry name" value="TRANSPORT ATP-BINDING PROTEIN"/>
    <property type="match status" value="1"/>
</dbReference>
<feature type="domain" description="ABC transporter" evidence="6">
    <location>
        <begin position="6"/>
        <end position="250"/>
    </location>
</feature>
<accession>A0A921FN81</accession>
<dbReference type="PROSITE" id="PS00211">
    <property type="entry name" value="ABC_TRANSPORTER_1"/>
    <property type="match status" value="2"/>
</dbReference>
<organism evidence="7 8">
    <name type="scientific">Enteractinococcus helveticum</name>
    <dbReference type="NCBI Taxonomy" id="1837282"/>
    <lineage>
        <taxon>Bacteria</taxon>
        <taxon>Bacillati</taxon>
        <taxon>Actinomycetota</taxon>
        <taxon>Actinomycetes</taxon>
        <taxon>Micrococcales</taxon>
        <taxon>Micrococcaceae</taxon>
    </lineage>
</organism>
<dbReference type="SUPFAM" id="SSF52540">
    <property type="entry name" value="P-loop containing nucleoside triphosphate hydrolases"/>
    <property type="match status" value="2"/>
</dbReference>
<keyword evidence="3" id="KW-0547">Nucleotide-binding</keyword>
<evidence type="ECO:0000313" key="8">
    <source>
        <dbReference type="Proteomes" id="UP000703315"/>
    </source>
</evidence>
<feature type="domain" description="ABC transporter" evidence="6">
    <location>
        <begin position="292"/>
        <end position="531"/>
    </location>
</feature>
<protein>
    <submittedName>
        <fullName evidence="7">ABC transporter ATP-binding protein</fullName>
    </submittedName>
</protein>
<dbReference type="InterPro" id="IPR050319">
    <property type="entry name" value="ABC_transp_ATP-bind"/>
</dbReference>
<dbReference type="InterPro" id="IPR013563">
    <property type="entry name" value="Oligopep_ABC_C"/>
</dbReference>
<keyword evidence="4 7" id="KW-0067">ATP-binding</keyword>
<evidence type="ECO:0000256" key="3">
    <source>
        <dbReference type="ARBA" id="ARBA00022741"/>
    </source>
</evidence>
<reference evidence="7" key="1">
    <citation type="journal article" date="2021" name="PeerJ">
        <title>Extensive microbial diversity within the chicken gut microbiome revealed by metagenomics and culture.</title>
        <authorList>
            <person name="Gilroy R."/>
            <person name="Ravi A."/>
            <person name="Getino M."/>
            <person name="Pursley I."/>
            <person name="Horton D.L."/>
            <person name="Alikhan N.F."/>
            <person name="Baker D."/>
            <person name="Gharbi K."/>
            <person name="Hall N."/>
            <person name="Watson M."/>
            <person name="Adriaenssens E.M."/>
            <person name="Foster-Nyarko E."/>
            <person name="Jarju S."/>
            <person name="Secka A."/>
            <person name="Antonio M."/>
            <person name="Oren A."/>
            <person name="Chaudhuri R.R."/>
            <person name="La Ragione R."/>
            <person name="Hildebrand F."/>
            <person name="Pallen M.J."/>
        </authorList>
    </citation>
    <scope>NUCLEOTIDE SEQUENCE</scope>
    <source>
        <strain evidence="7">ChiHjej13B12-14962</strain>
    </source>
</reference>
<dbReference type="Pfam" id="PF08352">
    <property type="entry name" value="oligo_HPY"/>
    <property type="match status" value="2"/>
</dbReference>
<dbReference type="PROSITE" id="PS50893">
    <property type="entry name" value="ABC_TRANSPORTER_2"/>
    <property type="match status" value="2"/>
</dbReference>
<dbReference type="EMBL" id="DYXC01000117">
    <property type="protein sequence ID" value="HJF15199.1"/>
    <property type="molecule type" value="Genomic_DNA"/>
</dbReference>
<evidence type="ECO:0000256" key="1">
    <source>
        <dbReference type="ARBA" id="ARBA00005417"/>
    </source>
</evidence>
<dbReference type="GO" id="GO:0016887">
    <property type="term" value="F:ATP hydrolysis activity"/>
    <property type="evidence" value="ECO:0007669"/>
    <property type="project" value="InterPro"/>
</dbReference>
<sequence>MSQPAVEIKNLSVTFPGPDNSGIQAVQNVSFTLTPGRALGIVGESGSGKSVTARALLGLTGGQVTADVINILGTDARHLTEKQWREIRGTQVAMIMQDALNSLDPLRPIHREIADTLPLGRRARKQAAIQALYRVQMPNPSVRANQRSPQLSGGMRQRALIAQAMIGNPCVVVADEATTALDTRLTRLVLDQLNELTNQGIALAIISHDLAQIAQVADEIMVMRNGEIVESGPTDQLLNHPNHEYTKQLLAAIPAGVERFVPLTRDLQQPETPHLARPAPAESRERSDELAVQATGLSKTFGDHLAVNDVTLSIPRGTTLGLVGESGSGKTTTARMILGLTAPDTGTVEIFGEHFAPAKESERRALRERLGAIYQDPLASFDPRYSVAQVLTNALSKGTTSRSHKYRQRAIDLLEMVELDSSVLGRNPRELSGGQRQRLAIARALAPKPNVLILDEPVSALDVSVQATVLDLLDRLQIQTGTSYLFITHDLAVVEHMSDNIAVMTKGQLVEMGTANQIINNPQHPYTQELLSAAPEWNVSGEH</sequence>
<evidence type="ECO:0000256" key="5">
    <source>
        <dbReference type="SAM" id="MobiDB-lite"/>
    </source>
</evidence>
<dbReference type="CDD" id="cd03257">
    <property type="entry name" value="ABC_NikE_OppD_transporters"/>
    <property type="match status" value="2"/>
</dbReference>
<dbReference type="Proteomes" id="UP000703315">
    <property type="component" value="Unassembled WGS sequence"/>
</dbReference>
<dbReference type="InterPro" id="IPR027417">
    <property type="entry name" value="P-loop_NTPase"/>
</dbReference>
<proteinExistence type="inferred from homology"/>
<evidence type="ECO:0000313" key="7">
    <source>
        <dbReference type="EMBL" id="HJF15199.1"/>
    </source>
</evidence>
<dbReference type="Gene3D" id="3.40.50.300">
    <property type="entry name" value="P-loop containing nucleotide triphosphate hydrolases"/>
    <property type="match status" value="2"/>
</dbReference>
<evidence type="ECO:0000256" key="2">
    <source>
        <dbReference type="ARBA" id="ARBA00022448"/>
    </source>
</evidence>
<dbReference type="PANTHER" id="PTHR43776:SF7">
    <property type="entry name" value="D,D-DIPEPTIDE TRANSPORT ATP-BINDING PROTEIN DDPF-RELATED"/>
    <property type="match status" value="1"/>
</dbReference>
<comment type="similarity">
    <text evidence="1">Belongs to the ABC transporter superfamily.</text>
</comment>
<dbReference type="GO" id="GO:0015833">
    <property type="term" value="P:peptide transport"/>
    <property type="evidence" value="ECO:0007669"/>
    <property type="project" value="InterPro"/>
</dbReference>
<comment type="caution">
    <text evidence="7">The sequence shown here is derived from an EMBL/GenBank/DDBJ whole genome shotgun (WGS) entry which is preliminary data.</text>
</comment>
<dbReference type="GO" id="GO:0005524">
    <property type="term" value="F:ATP binding"/>
    <property type="evidence" value="ECO:0007669"/>
    <property type="project" value="UniProtKB-KW"/>
</dbReference>
<dbReference type="AlphaFoldDB" id="A0A921FN81"/>